<reference evidence="1" key="1">
    <citation type="journal article" date="2020" name="Nat. Genet.">
        <title>Genomic diversifications of five Gossypium allopolyploid species and their impact on cotton improvement.</title>
        <authorList>
            <person name="Chen Z.J."/>
            <person name="Sreedasyam A."/>
            <person name="Ando A."/>
            <person name="Song Q."/>
            <person name="De Santiago L.M."/>
            <person name="Hulse-Kemp A.M."/>
            <person name="Ding M."/>
            <person name="Ye W."/>
            <person name="Kirkbride R.C."/>
            <person name="Jenkins J."/>
            <person name="Plott C."/>
            <person name="Lovell J."/>
            <person name="Lin Y.M."/>
            <person name="Vaughn R."/>
            <person name="Liu B."/>
            <person name="Simpson S."/>
            <person name="Scheffler B.E."/>
            <person name="Wen L."/>
            <person name="Saski C.A."/>
            <person name="Grover C.E."/>
            <person name="Hu G."/>
            <person name="Conover J.L."/>
            <person name="Carlson J.W."/>
            <person name="Shu S."/>
            <person name="Boston L.B."/>
            <person name="Williams M."/>
            <person name="Peterson D.G."/>
            <person name="McGee K."/>
            <person name="Jones D.C."/>
            <person name="Wendel J.F."/>
            <person name="Stelly D.M."/>
            <person name="Grimwood J."/>
            <person name="Schmutz J."/>
        </authorList>
    </citation>
    <scope>NUCLEOTIDE SEQUENCE [LARGE SCALE GENOMIC DNA]</scope>
    <source>
        <strain evidence="1">cv. TM-1</strain>
    </source>
</reference>
<dbReference type="OrthoDB" id="999675at2759"/>
<dbReference type="PaxDb" id="3635-A0A1U8JR27"/>
<dbReference type="STRING" id="3635.A0A1U8JR27"/>
<organism evidence="1 2">
    <name type="scientific">Gossypium hirsutum</name>
    <name type="common">Upland cotton</name>
    <name type="synonym">Gossypium mexicanum</name>
    <dbReference type="NCBI Taxonomy" id="3635"/>
    <lineage>
        <taxon>Eukaryota</taxon>
        <taxon>Viridiplantae</taxon>
        <taxon>Streptophyta</taxon>
        <taxon>Embryophyta</taxon>
        <taxon>Tracheophyta</taxon>
        <taxon>Spermatophyta</taxon>
        <taxon>Magnoliopsida</taxon>
        <taxon>eudicotyledons</taxon>
        <taxon>Gunneridae</taxon>
        <taxon>Pentapetalae</taxon>
        <taxon>rosids</taxon>
        <taxon>malvids</taxon>
        <taxon>Malvales</taxon>
        <taxon>Malvaceae</taxon>
        <taxon>Malvoideae</taxon>
        <taxon>Gossypium</taxon>
    </lineage>
</organism>
<reference evidence="2" key="2">
    <citation type="submission" date="2025-08" db="UniProtKB">
        <authorList>
            <consortium name="RefSeq"/>
        </authorList>
    </citation>
    <scope>IDENTIFICATION</scope>
</reference>
<evidence type="ECO:0000313" key="1">
    <source>
        <dbReference type="Proteomes" id="UP000818029"/>
    </source>
</evidence>
<evidence type="ECO:0000313" key="2">
    <source>
        <dbReference type="RefSeq" id="XP_016690769.1"/>
    </source>
</evidence>
<evidence type="ECO:0008006" key="3">
    <source>
        <dbReference type="Google" id="ProtNLM"/>
    </source>
</evidence>
<dbReference type="RefSeq" id="XP_016690769.1">
    <property type="nucleotide sequence ID" value="XM_016835280.1"/>
</dbReference>
<accession>A0A1U8JR27</accession>
<keyword evidence="1" id="KW-1185">Reference proteome</keyword>
<dbReference type="Proteomes" id="UP000818029">
    <property type="component" value="Chromosome D12"/>
</dbReference>
<proteinExistence type="predicted"/>
<sequence>MNDAEKEGGRRGVKAQMNEFKEVMDEMALVDIKPNSGWFTWVNNRNEGRLIKERLDRFLTSVAVFENFPFIATKVVRQTQSNHDAIILNLWGQKLKDYPKDKRLCFKFIVCWVGDEKAENVIERAWNSEGIDYGKKMDRFRLALGLWQCKKFGKMKSKMWNLEKQIELVIDFASREDSGKKLKEVRRRLDFLYAREESYWAQRSRSRSLREGDRNTTYFHAKATGRLKKNNIEKLKDAEGNWVTNSKDLCKVAKDYLVSLFWSNAQNIEI</sequence>
<name>A0A1U8JR27_GOSHI</name>
<dbReference type="GeneID" id="107907991"/>
<gene>
    <name evidence="2" type="primary">LOC107907991</name>
</gene>
<dbReference type="PANTHER" id="PTHR33710:SF64">
    <property type="entry name" value="ENDONUCLEASE_EXONUCLEASE_PHOSPHATASE DOMAIN-CONTAINING PROTEIN"/>
    <property type="match status" value="1"/>
</dbReference>
<dbReference type="KEGG" id="ghi:107907991"/>
<dbReference type="AlphaFoldDB" id="A0A1U8JR27"/>
<protein>
    <recommendedName>
        <fullName evidence="3">Reverse transcriptase</fullName>
    </recommendedName>
</protein>
<dbReference type="PANTHER" id="PTHR33710">
    <property type="entry name" value="BNAC02G09200D PROTEIN"/>
    <property type="match status" value="1"/>
</dbReference>